<organism evidence="2 3">
    <name type="scientific">Rhizobium mesoamericanum STM3625</name>
    <dbReference type="NCBI Taxonomy" id="1211777"/>
    <lineage>
        <taxon>Bacteria</taxon>
        <taxon>Pseudomonadati</taxon>
        <taxon>Pseudomonadota</taxon>
        <taxon>Alphaproteobacteria</taxon>
        <taxon>Hyphomicrobiales</taxon>
        <taxon>Rhizobiaceae</taxon>
        <taxon>Rhizobium/Agrobacterium group</taxon>
        <taxon>Rhizobium</taxon>
    </lineage>
</organism>
<protein>
    <submittedName>
        <fullName evidence="2">Uncharacterized protein</fullName>
    </submittedName>
</protein>
<comment type="caution">
    <text evidence="2">The sequence shown here is derived from an EMBL/GenBank/DDBJ whole genome shotgun (WGS) entry which is preliminary data.</text>
</comment>
<dbReference type="STRING" id="1211777.BN77_p10526"/>
<evidence type="ECO:0000256" key="1">
    <source>
        <dbReference type="SAM" id="MobiDB-lite"/>
    </source>
</evidence>
<evidence type="ECO:0000313" key="2">
    <source>
        <dbReference type="EMBL" id="CCM79272.1"/>
    </source>
</evidence>
<keyword evidence="3" id="KW-1185">Reference proteome</keyword>
<dbReference type="Proteomes" id="UP000009319">
    <property type="component" value="Unassembled WGS sequence"/>
</dbReference>
<dbReference type="HOGENOM" id="CLU_173080_0_0_5"/>
<feature type="region of interest" description="Disordered" evidence="1">
    <location>
        <begin position="99"/>
        <end position="121"/>
    </location>
</feature>
<proteinExistence type="predicted"/>
<name>K0Q460_9HYPH</name>
<dbReference type="EMBL" id="CANI01000043">
    <property type="protein sequence ID" value="CCM79272.1"/>
    <property type="molecule type" value="Genomic_DNA"/>
</dbReference>
<dbReference type="eggNOG" id="ENOG5033BQN">
    <property type="taxonomic scope" value="Bacteria"/>
</dbReference>
<feature type="compositionally biased region" description="Polar residues" evidence="1">
    <location>
        <begin position="109"/>
        <end position="121"/>
    </location>
</feature>
<sequence>MAAHTASPSMITHQLEETTMSNELYADGIGEITVTGTIVRIDLMSLSATERDQSNNPKPVFRQRIIMPVDAFANAVDLMQKALSGLVEAGAVRRINDLPSGQKAEIIQPSGSSANASPNFN</sequence>
<evidence type="ECO:0000313" key="3">
    <source>
        <dbReference type="Proteomes" id="UP000009319"/>
    </source>
</evidence>
<gene>
    <name evidence="2" type="ORF">BN77_p10526</name>
</gene>
<accession>K0Q460</accession>
<dbReference type="AlphaFoldDB" id="K0Q460"/>
<reference evidence="2 3" key="1">
    <citation type="journal article" date="2013" name="Genome Announc.">
        <title>Draft Genome Sequence of Rhizobium mesoamericanum STM3625, a Nitrogen-Fixing Symbiont of Mimosa pudica Isolated in French Guiana (South America).</title>
        <authorList>
            <person name="Moulin L."/>
            <person name="Mornico D."/>
            <person name="Melkonian R."/>
            <person name="Klonowska A."/>
        </authorList>
    </citation>
    <scope>NUCLEOTIDE SEQUENCE [LARGE SCALE GENOMIC DNA]</scope>
    <source>
        <strain evidence="2 3">STM3625</strain>
    </source>
</reference>